<proteinExistence type="predicted"/>
<dbReference type="STRING" id="1306953.J121_727"/>
<evidence type="ECO:0000313" key="3">
    <source>
        <dbReference type="Proteomes" id="UP000037446"/>
    </source>
</evidence>
<organism evidence="2 3">
    <name type="scientific">Qipengyuania citrea LAMA 915</name>
    <dbReference type="NCBI Taxonomy" id="1306953"/>
    <lineage>
        <taxon>Bacteria</taxon>
        <taxon>Pseudomonadati</taxon>
        <taxon>Pseudomonadota</taxon>
        <taxon>Alphaproteobacteria</taxon>
        <taxon>Sphingomonadales</taxon>
        <taxon>Erythrobacteraceae</taxon>
        <taxon>Qipengyuania</taxon>
    </lineage>
</organism>
<accession>A0A0L1KCD1</accession>
<sequence>MRFRSLVLLVAGPLAVSACQDEAPLEENADEADRAAKGEVLGGTISDDMIPLDRLRSQSPPVADAPAASQGGGAADQAPSAPAVAEPIGDADEMPAQPDDAGQDSPEG</sequence>
<dbReference type="AlphaFoldDB" id="A0A0L1KCD1"/>
<evidence type="ECO:0000313" key="2">
    <source>
        <dbReference type="EMBL" id="KNH01593.1"/>
    </source>
</evidence>
<feature type="region of interest" description="Disordered" evidence="1">
    <location>
        <begin position="24"/>
        <end position="108"/>
    </location>
</feature>
<dbReference type="Proteomes" id="UP000037446">
    <property type="component" value="Unassembled WGS sequence"/>
</dbReference>
<comment type="caution">
    <text evidence="2">The sequence shown here is derived from an EMBL/GenBank/DDBJ whole genome shotgun (WGS) entry which is preliminary data.</text>
</comment>
<evidence type="ECO:0000256" key="1">
    <source>
        <dbReference type="SAM" id="MobiDB-lite"/>
    </source>
</evidence>
<reference evidence="2" key="1">
    <citation type="submission" date="2015-02" db="EMBL/GenBank/DDBJ databases">
        <authorList>
            <person name="Chooi Y.-H."/>
        </authorList>
    </citation>
    <scope>NUCLEOTIDE SEQUENCE [LARGE SCALE GENOMIC DNA]</scope>
    <source>
        <strain evidence="2">LAMA 915</strain>
    </source>
</reference>
<evidence type="ECO:0008006" key="4">
    <source>
        <dbReference type="Google" id="ProtNLM"/>
    </source>
</evidence>
<name>A0A0L1KCD1_9SPHN</name>
<dbReference type="PATRIC" id="fig|1306953.7.peg.737"/>
<gene>
    <name evidence="2" type="ORF">J121_727</name>
</gene>
<feature type="compositionally biased region" description="Low complexity" evidence="1">
    <location>
        <begin position="64"/>
        <end position="83"/>
    </location>
</feature>
<dbReference type="RefSeq" id="WP_050600887.1">
    <property type="nucleotide sequence ID" value="NZ_JYNE01000026.1"/>
</dbReference>
<protein>
    <recommendedName>
        <fullName evidence="4">Lipoprotein</fullName>
    </recommendedName>
</protein>
<dbReference type="EMBL" id="JYNE01000026">
    <property type="protein sequence ID" value="KNH01593.1"/>
    <property type="molecule type" value="Genomic_DNA"/>
</dbReference>
<dbReference type="PROSITE" id="PS51257">
    <property type="entry name" value="PROKAR_LIPOPROTEIN"/>
    <property type="match status" value="1"/>
</dbReference>